<dbReference type="InterPro" id="IPR050438">
    <property type="entry name" value="LMW_PTPase"/>
</dbReference>
<reference evidence="5 6" key="1">
    <citation type="submission" date="2016-04" db="EMBL/GenBank/DDBJ databases">
        <title>Genome sequence of Methanobrevibacter curvatus DSM 11111.</title>
        <authorList>
            <person name="Poehlein A."/>
            <person name="Seedorf H."/>
            <person name="Daniel R."/>
        </authorList>
    </citation>
    <scope>NUCLEOTIDE SEQUENCE [LARGE SCALE GENOMIC DNA]</scope>
    <source>
        <strain evidence="5 6">DSM 11111</strain>
    </source>
</reference>
<dbReference type="OrthoDB" id="295776at2157"/>
<evidence type="ECO:0000256" key="2">
    <source>
        <dbReference type="ARBA" id="ARBA00022801"/>
    </source>
</evidence>
<evidence type="ECO:0000313" key="5">
    <source>
        <dbReference type="EMBL" id="KZX11521.1"/>
    </source>
</evidence>
<dbReference type="STRING" id="49547.MBCUR_13930"/>
<dbReference type="AlphaFoldDB" id="A0A166A3K6"/>
<keyword evidence="3" id="KW-0904">Protein phosphatase</keyword>
<comment type="similarity">
    <text evidence="1">Belongs to the low molecular weight phosphotyrosine protein phosphatase family.</text>
</comment>
<keyword evidence="6" id="KW-1185">Reference proteome</keyword>
<organism evidence="5 6">
    <name type="scientific">Methanobrevibacter curvatus</name>
    <dbReference type="NCBI Taxonomy" id="49547"/>
    <lineage>
        <taxon>Archaea</taxon>
        <taxon>Methanobacteriati</taxon>
        <taxon>Methanobacteriota</taxon>
        <taxon>Methanomada group</taxon>
        <taxon>Methanobacteria</taxon>
        <taxon>Methanobacteriales</taxon>
        <taxon>Methanobacteriaceae</taxon>
        <taxon>Methanobrevibacter</taxon>
    </lineage>
</organism>
<evidence type="ECO:0000256" key="1">
    <source>
        <dbReference type="ARBA" id="ARBA00011063"/>
    </source>
</evidence>
<evidence type="ECO:0000313" key="6">
    <source>
        <dbReference type="Proteomes" id="UP000077245"/>
    </source>
</evidence>
<dbReference type="Proteomes" id="UP000077245">
    <property type="component" value="Unassembled WGS sequence"/>
</dbReference>
<dbReference type="InterPro" id="IPR017867">
    <property type="entry name" value="Tyr_phospatase_low_mol_wt"/>
</dbReference>
<evidence type="ECO:0000259" key="4">
    <source>
        <dbReference type="SMART" id="SM00226"/>
    </source>
</evidence>
<accession>A0A166A3K6</accession>
<feature type="domain" description="Phosphotyrosine protein phosphatase I" evidence="4">
    <location>
        <begin position="3"/>
        <end position="138"/>
    </location>
</feature>
<protein>
    <submittedName>
        <fullName evidence="5">Low molecular weight protein-tyrosine-phosphatase YwlE</fullName>
        <ecNumber evidence="5">3.1.3.48</ecNumber>
    </submittedName>
</protein>
<dbReference type="PRINTS" id="PR00719">
    <property type="entry name" value="LMWPTPASE"/>
</dbReference>
<keyword evidence="2 5" id="KW-0378">Hydrolase</keyword>
<comment type="caution">
    <text evidence="5">The sequence shown here is derived from an EMBL/GenBank/DDBJ whole genome shotgun (WGS) entry which is preliminary data.</text>
</comment>
<dbReference type="PANTHER" id="PTHR11717">
    <property type="entry name" value="LOW MOLECULAR WEIGHT PROTEIN TYROSINE PHOSPHATASE"/>
    <property type="match status" value="1"/>
</dbReference>
<dbReference type="SMART" id="SM00226">
    <property type="entry name" value="LMWPc"/>
    <property type="match status" value="1"/>
</dbReference>
<name>A0A166A3K6_9EURY</name>
<gene>
    <name evidence="5" type="primary">ywlE</name>
    <name evidence="5" type="ORF">MBCUR_13930</name>
</gene>
<dbReference type="Pfam" id="PF01451">
    <property type="entry name" value="LMWPc"/>
    <property type="match status" value="1"/>
</dbReference>
<dbReference type="Gene3D" id="3.40.50.2300">
    <property type="match status" value="1"/>
</dbReference>
<dbReference type="RefSeq" id="WP_067091946.1">
    <property type="nucleotide sequence ID" value="NZ_LWMV01000185.1"/>
</dbReference>
<proteinExistence type="inferred from homology"/>
<dbReference type="SUPFAM" id="SSF52788">
    <property type="entry name" value="Phosphotyrosine protein phosphatases I"/>
    <property type="match status" value="1"/>
</dbReference>
<dbReference type="EMBL" id="LWMV01000185">
    <property type="protein sequence ID" value="KZX11521.1"/>
    <property type="molecule type" value="Genomic_DNA"/>
</dbReference>
<sequence length="143" mass="16540">MVKRVLFICTANICRSAMAEGLFNEKTEDNFHSFSSGIYAYNGNPTTKEAIKVLKEKGIDISSHRSQELTIGMLNLVDYVFVMTDHHLHYLVAHFPENKEKYFKLAEEDIDDPYMKGYDAYKESAEEISQKLDEIIERLFTTN</sequence>
<dbReference type="EC" id="3.1.3.48" evidence="5"/>
<dbReference type="GO" id="GO:0004725">
    <property type="term" value="F:protein tyrosine phosphatase activity"/>
    <property type="evidence" value="ECO:0007669"/>
    <property type="project" value="UniProtKB-EC"/>
</dbReference>
<dbReference type="PANTHER" id="PTHR11717:SF31">
    <property type="entry name" value="LOW MOLECULAR WEIGHT PROTEIN-TYROSINE-PHOSPHATASE ETP-RELATED"/>
    <property type="match status" value="1"/>
</dbReference>
<dbReference type="InterPro" id="IPR023485">
    <property type="entry name" value="Ptyr_pPase"/>
</dbReference>
<evidence type="ECO:0000256" key="3">
    <source>
        <dbReference type="ARBA" id="ARBA00022912"/>
    </source>
</evidence>
<dbReference type="PATRIC" id="fig|49547.3.peg.1489"/>
<dbReference type="InterPro" id="IPR036196">
    <property type="entry name" value="Ptyr_pPase_sf"/>
</dbReference>